<dbReference type="OrthoDB" id="7996367at2"/>
<dbReference type="AlphaFoldDB" id="B8IQZ1"/>
<dbReference type="HOGENOM" id="CLU_1684539_0_0_5"/>
<feature type="signal peptide" evidence="1">
    <location>
        <begin position="1"/>
        <end position="22"/>
    </location>
</feature>
<dbReference type="RefSeq" id="WP_015928386.1">
    <property type="nucleotide sequence ID" value="NC_011894.1"/>
</dbReference>
<dbReference type="KEGG" id="mno:Mnod_1703"/>
<dbReference type="Proteomes" id="UP000008207">
    <property type="component" value="Chromosome"/>
</dbReference>
<keyword evidence="1" id="KW-0732">Signal</keyword>
<dbReference type="InterPro" id="IPR009333">
    <property type="entry name" value="DUF992"/>
</dbReference>
<organism evidence="2 3">
    <name type="scientific">Methylobacterium nodulans (strain LMG 21967 / CNCM I-2342 / ORS 2060)</name>
    <dbReference type="NCBI Taxonomy" id="460265"/>
    <lineage>
        <taxon>Bacteria</taxon>
        <taxon>Pseudomonadati</taxon>
        <taxon>Pseudomonadota</taxon>
        <taxon>Alphaproteobacteria</taxon>
        <taxon>Hyphomicrobiales</taxon>
        <taxon>Methylobacteriaceae</taxon>
        <taxon>Methylobacterium</taxon>
    </lineage>
</organism>
<evidence type="ECO:0000313" key="3">
    <source>
        <dbReference type="Proteomes" id="UP000008207"/>
    </source>
</evidence>
<keyword evidence="3" id="KW-1185">Reference proteome</keyword>
<dbReference type="eggNOG" id="ENOG502ZZ9F">
    <property type="taxonomic scope" value="Bacteria"/>
</dbReference>
<accession>B8IQZ1</accession>
<feature type="chain" id="PRO_5002872081" description="DUF992 domain-containing protein" evidence="1">
    <location>
        <begin position="23"/>
        <end position="156"/>
    </location>
</feature>
<sequence>MRSIVIALSLAALASAATLAFARTGAERMRPAGTLTCTTNPHVGLVFGTTRAATCTVVGEADGRPQDYGALFPRAGRDRDVTRSETLAWRIHTADGALRPGELEGLFSGDPAATLPAFRAERRAIRLEPIRPAADAGLNFAEGTPRLLLGAVRASY</sequence>
<evidence type="ECO:0008006" key="4">
    <source>
        <dbReference type="Google" id="ProtNLM"/>
    </source>
</evidence>
<name>B8IQZ1_METNO</name>
<evidence type="ECO:0000313" key="2">
    <source>
        <dbReference type="EMBL" id="ACL56693.1"/>
    </source>
</evidence>
<reference evidence="2 3" key="1">
    <citation type="submission" date="2009-01" db="EMBL/GenBank/DDBJ databases">
        <title>Complete sequence of chromosome of Methylobacterium nodulans ORS 2060.</title>
        <authorList>
            <consortium name="US DOE Joint Genome Institute"/>
            <person name="Lucas S."/>
            <person name="Copeland A."/>
            <person name="Lapidus A."/>
            <person name="Glavina del Rio T."/>
            <person name="Dalin E."/>
            <person name="Tice H."/>
            <person name="Bruce D."/>
            <person name="Goodwin L."/>
            <person name="Pitluck S."/>
            <person name="Sims D."/>
            <person name="Brettin T."/>
            <person name="Detter J.C."/>
            <person name="Han C."/>
            <person name="Larimer F."/>
            <person name="Land M."/>
            <person name="Hauser L."/>
            <person name="Kyrpides N."/>
            <person name="Ivanova N."/>
            <person name="Marx C.J."/>
            <person name="Richardson P."/>
        </authorList>
    </citation>
    <scope>NUCLEOTIDE SEQUENCE [LARGE SCALE GENOMIC DNA]</scope>
    <source>
        <strain evidence="3">LMG 21967 / CNCM I-2342 / ORS 2060</strain>
    </source>
</reference>
<gene>
    <name evidence="2" type="ordered locus">Mnod_1703</name>
</gene>
<proteinExistence type="predicted"/>
<dbReference type="EMBL" id="CP001349">
    <property type="protein sequence ID" value="ACL56693.1"/>
    <property type="molecule type" value="Genomic_DNA"/>
</dbReference>
<protein>
    <recommendedName>
        <fullName evidence="4">DUF992 domain-containing protein</fullName>
    </recommendedName>
</protein>
<evidence type="ECO:0000256" key="1">
    <source>
        <dbReference type="SAM" id="SignalP"/>
    </source>
</evidence>
<dbReference type="Pfam" id="PF06186">
    <property type="entry name" value="DUF992"/>
    <property type="match status" value="1"/>
</dbReference>